<evidence type="ECO:0000313" key="1">
    <source>
        <dbReference type="EMBL" id="KAI4377186.1"/>
    </source>
</evidence>
<keyword evidence="2" id="KW-1185">Reference proteome</keyword>
<gene>
    <name evidence="1" type="ORF">MLD38_014858</name>
</gene>
<accession>A0ACB9RG11</accession>
<organism evidence="1 2">
    <name type="scientific">Melastoma candidum</name>
    <dbReference type="NCBI Taxonomy" id="119954"/>
    <lineage>
        <taxon>Eukaryota</taxon>
        <taxon>Viridiplantae</taxon>
        <taxon>Streptophyta</taxon>
        <taxon>Embryophyta</taxon>
        <taxon>Tracheophyta</taxon>
        <taxon>Spermatophyta</taxon>
        <taxon>Magnoliopsida</taxon>
        <taxon>eudicotyledons</taxon>
        <taxon>Gunneridae</taxon>
        <taxon>Pentapetalae</taxon>
        <taxon>rosids</taxon>
        <taxon>malvids</taxon>
        <taxon>Myrtales</taxon>
        <taxon>Melastomataceae</taxon>
        <taxon>Melastomatoideae</taxon>
        <taxon>Melastomateae</taxon>
        <taxon>Melastoma</taxon>
    </lineage>
</organism>
<name>A0ACB9RG11_9MYRT</name>
<reference evidence="2" key="1">
    <citation type="journal article" date="2023" name="Front. Plant Sci.">
        <title>Chromosomal-level genome assembly of Melastoma candidum provides insights into trichome evolution.</title>
        <authorList>
            <person name="Zhong Y."/>
            <person name="Wu W."/>
            <person name="Sun C."/>
            <person name="Zou P."/>
            <person name="Liu Y."/>
            <person name="Dai S."/>
            <person name="Zhou R."/>
        </authorList>
    </citation>
    <scope>NUCLEOTIDE SEQUENCE [LARGE SCALE GENOMIC DNA]</scope>
</reference>
<protein>
    <submittedName>
        <fullName evidence="1">Uncharacterized protein</fullName>
    </submittedName>
</protein>
<comment type="caution">
    <text evidence="1">The sequence shown here is derived from an EMBL/GenBank/DDBJ whole genome shotgun (WGS) entry which is preliminary data.</text>
</comment>
<evidence type="ECO:0000313" key="2">
    <source>
        <dbReference type="Proteomes" id="UP001057402"/>
    </source>
</evidence>
<dbReference type="Proteomes" id="UP001057402">
    <property type="component" value="Chromosome 4"/>
</dbReference>
<dbReference type="EMBL" id="CM042883">
    <property type="protein sequence ID" value="KAI4377186.1"/>
    <property type="molecule type" value="Genomic_DNA"/>
</dbReference>
<sequence>MKASRIACCFLLLPLLLSQAQGSSRKLATMAAPASSSSAPKDEKIDNGGNVPNTIFDAKVAGSTRTAGKREEKEESFRVKSEEQRGSHEPYPDVLDIAGMDYSPAKRKPPIHN</sequence>
<proteinExistence type="predicted"/>